<dbReference type="OrthoDB" id="2151789at2759"/>
<evidence type="ECO:0000313" key="3">
    <source>
        <dbReference type="Proteomes" id="UP000054007"/>
    </source>
</evidence>
<reference evidence="2 3" key="1">
    <citation type="journal article" date="2015" name="Fungal Genet. Biol.">
        <title>Evolution of novel wood decay mechanisms in Agaricales revealed by the genome sequences of Fistulina hepatica and Cylindrobasidium torrendii.</title>
        <authorList>
            <person name="Floudas D."/>
            <person name="Held B.W."/>
            <person name="Riley R."/>
            <person name="Nagy L.G."/>
            <person name="Koehler G."/>
            <person name="Ransdell A.S."/>
            <person name="Younus H."/>
            <person name="Chow J."/>
            <person name="Chiniquy J."/>
            <person name="Lipzen A."/>
            <person name="Tritt A."/>
            <person name="Sun H."/>
            <person name="Haridas S."/>
            <person name="LaButti K."/>
            <person name="Ohm R.A."/>
            <person name="Kues U."/>
            <person name="Blanchette R.A."/>
            <person name="Grigoriev I.V."/>
            <person name="Minto R.E."/>
            <person name="Hibbett D.S."/>
        </authorList>
    </citation>
    <scope>NUCLEOTIDE SEQUENCE [LARGE SCALE GENOMIC DNA]</scope>
    <source>
        <strain evidence="2 3">FP15055 ss-10</strain>
    </source>
</reference>
<dbReference type="GO" id="GO:0016491">
    <property type="term" value="F:oxidoreductase activity"/>
    <property type="evidence" value="ECO:0007669"/>
    <property type="project" value="InterPro"/>
</dbReference>
<dbReference type="Pfam" id="PF08031">
    <property type="entry name" value="BBE"/>
    <property type="match status" value="1"/>
</dbReference>
<sequence length="53" mass="5853">DGQDLSNAPLYPNYAIFDTPLEKIYGVNLEKLKEVKARVDPENVMGLAGGFKI</sequence>
<dbReference type="InterPro" id="IPR012951">
    <property type="entry name" value="BBE"/>
</dbReference>
<dbReference type="Gene3D" id="3.40.462.20">
    <property type="match status" value="1"/>
</dbReference>
<dbReference type="AlphaFoldDB" id="A0A0D7AWL6"/>
<organism evidence="2 3">
    <name type="scientific">Cylindrobasidium torrendii FP15055 ss-10</name>
    <dbReference type="NCBI Taxonomy" id="1314674"/>
    <lineage>
        <taxon>Eukaryota</taxon>
        <taxon>Fungi</taxon>
        <taxon>Dikarya</taxon>
        <taxon>Basidiomycota</taxon>
        <taxon>Agaricomycotina</taxon>
        <taxon>Agaricomycetes</taxon>
        <taxon>Agaricomycetidae</taxon>
        <taxon>Agaricales</taxon>
        <taxon>Marasmiineae</taxon>
        <taxon>Physalacriaceae</taxon>
        <taxon>Cylindrobasidium</taxon>
    </lineage>
</organism>
<protein>
    <recommendedName>
        <fullName evidence="1">Berberine/berberine-like domain-containing protein</fullName>
    </recommendedName>
</protein>
<evidence type="ECO:0000259" key="1">
    <source>
        <dbReference type="Pfam" id="PF08031"/>
    </source>
</evidence>
<feature type="non-terminal residue" evidence="2">
    <location>
        <position position="1"/>
    </location>
</feature>
<dbReference type="EMBL" id="KN880789">
    <property type="protein sequence ID" value="KIY62385.1"/>
    <property type="molecule type" value="Genomic_DNA"/>
</dbReference>
<name>A0A0D7AWL6_9AGAR</name>
<proteinExistence type="predicted"/>
<dbReference type="GO" id="GO:0050660">
    <property type="term" value="F:flavin adenine dinucleotide binding"/>
    <property type="evidence" value="ECO:0007669"/>
    <property type="project" value="InterPro"/>
</dbReference>
<dbReference type="Proteomes" id="UP000054007">
    <property type="component" value="Unassembled WGS sequence"/>
</dbReference>
<gene>
    <name evidence="2" type="ORF">CYLTODRAFT_361562</name>
</gene>
<evidence type="ECO:0000313" key="2">
    <source>
        <dbReference type="EMBL" id="KIY62385.1"/>
    </source>
</evidence>
<keyword evidence="3" id="KW-1185">Reference proteome</keyword>
<dbReference type="Gene3D" id="3.30.465.10">
    <property type="match status" value="1"/>
</dbReference>
<feature type="domain" description="Berberine/berberine-like" evidence="1">
    <location>
        <begin position="11"/>
        <end position="44"/>
    </location>
</feature>
<dbReference type="InterPro" id="IPR016169">
    <property type="entry name" value="FAD-bd_PCMH_sub2"/>
</dbReference>
<dbReference type="STRING" id="1314674.A0A0D7AWL6"/>
<accession>A0A0D7AWL6</accession>